<evidence type="ECO:0000313" key="8">
    <source>
        <dbReference type="EMBL" id="MDQ0289276.1"/>
    </source>
</evidence>
<dbReference type="InterPro" id="IPR051913">
    <property type="entry name" value="GH2_Domain-Containing"/>
</dbReference>
<feature type="domain" description="Glycoside hydrolase family 2 immunoglobulin-like beta-sandwich" evidence="5">
    <location>
        <begin position="283"/>
        <end position="365"/>
    </location>
</feature>
<dbReference type="InterPro" id="IPR013783">
    <property type="entry name" value="Ig-like_fold"/>
</dbReference>
<evidence type="ECO:0000259" key="5">
    <source>
        <dbReference type="Pfam" id="PF00703"/>
    </source>
</evidence>
<dbReference type="InterPro" id="IPR017853">
    <property type="entry name" value="GH"/>
</dbReference>
<dbReference type="SUPFAM" id="SSF49785">
    <property type="entry name" value="Galactose-binding domain-like"/>
    <property type="match status" value="1"/>
</dbReference>
<evidence type="ECO:0000259" key="6">
    <source>
        <dbReference type="Pfam" id="PF02836"/>
    </source>
</evidence>
<sequence length="1394" mass="154371">MKNTLAVLFGLCVMAATAEPSAYVPPPHDFQRVPVIAPAAVSVTVAGQALRPAEFVQRRSLNGTWKISGLVNAAGPFAADVDLASGYERPDFDDSGWEDIAVPLDWFRQYRQAYKKDQPYVKGWYRRQIELSAADLASRRVVLHFERIGYEALLFVNGRQVGEHKGDFTEYEVDVTDAVRPGANSIALRVLTDFGPAFGRREPATHAYGSQWSMSNIRGGIWGNATLRLEPQVRIERLLIDPRPRCPGHDQERHELRASYVVQNYSGVTTDIRLVGVVSSAMQADANAANPAQLSQRIADWNAAEYKTLADQPNAHSGQVQMVLDDALPVQLWHVDRPYLYFFTLLVLDSNDRVLAARSERFGFRRFEVREGKFYLNGEEIYLFGENIASPSYGGYAESAEELEARLTDSIRNERNNGYVIIRNSHMPMVPIALAIADELGMMIFNEWAWCFTVAIDEEPFAEQNLREIRQFVVDSYNYPSVCMWSMGNEVRHAGRPDVWRQLNAQVGLVRELDGQRRPISNFSGAAGWGSYGRDPLDTDVLDLHTYVALSNPWTQRDRQSNSIYQGLLEIYGEQERLTRPLVAWENVGFSWGWKTDKNFRVGNAEDYLKYAKADTKWGQPNGIGFTGAIGLSEALLPGKSPAMPMNLYGRRILELYRLDRRYTGFAPWFNIDTLECAPLWNQPVLPTLHSERNFPPRHLFAGEGSDWLCEVVNSSNQAYSDLVLVGELVGPTDDDVRPLGNWPVPALPAQANSVNPARLELPVVPAGQYQLRLTLRDSAGQRIGQNYYDITLQQRADVTRPITARRPVAVLDNGVAANVGALCARLDAFGVPYSLAKDPDAVAAGTVLVLPPEIAPQVIGPVLTQSLERFVNKGGVLLALEQQDLASKLPGAYSVAIGETTFCDMVLPDHPVFAGMTLRHLDTWDDGELCMVVRAAYMPFTVNAVAARGPRLGQKNAGMAMVEGTYGRGRVVYSQLAAFAAADRDSAAALFLRNLFNYAFASEEWWANTYELVPAQLMGYVVKPERAQSIDIRTAANRSFSDEKDGDGAGGWTDQGENDFRMMPLGDKVLAGVPFTILDPAANDGKSCVVLAGTGRPDFPHAAKGIALAGTFSRLFFLHTAAWGSADNVGRYRMHYADGSTAELPLRGNHNIGDWWNNATLPDAIIGLSEKNAAGQRVCLYVTEWENPRPAEPLVALDFLSPLYNDKNEVDYLPGSTGVPVLVAVTAETAHAKRYDILGDYYESCAGAKDIGSETMGAIAEIELDGRRAWQADFPAVGSGDVPVVFFKFTLDQAALGDGYDYLTLRIKSDRPASIMVSLPEKSWKSTMDGNLTLIGDGQFHNYRLRIGEDMRAGAHFSYPTMRGELFFYYKVRGANAREREALRFVIASAVLE</sequence>
<gene>
    <name evidence="8" type="ORF">J3R75_001383</name>
</gene>
<dbReference type="InterPro" id="IPR036156">
    <property type="entry name" value="Beta-gal/glucu_dom_sf"/>
</dbReference>
<dbReference type="GO" id="GO:0004565">
    <property type="term" value="F:beta-galactosidase activity"/>
    <property type="evidence" value="ECO:0007669"/>
    <property type="project" value="UniProtKB-EC"/>
</dbReference>
<dbReference type="Pfam" id="PF00703">
    <property type="entry name" value="Glyco_hydro_2"/>
    <property type="match status" value="1"/>
</dbReference>
<name>A0AAE3VF62_9BACT</name>
<reference evidence="8" key="1">
    <citation type="submission" date="2023-07" db="EMBL/GenBank/DDBJ databases">
        <title>Genomic Encyclopedia of Type Strains, Phase IV (KMG-IV): sequencing the most valuable type-strain genomes for metagenomic binning, comparative biology and taxonomic classification.</title>
        <authorList>
            <person name="Goeker M."/>
        </authorList>
    </citation>
    <scope>NUCLEOTIDE SEQUENCE</scope>
    <source>
        <strain evidence="8">DSM 24202</strain>
    </source>
</reference>
<evidence type="ECO:0000256" key="3">
    <source>
        <dbReference type="ARBA" id="ARBA00023295"/>
    </source>
</evidence>
<feature type="domain" description="Glycoside hydrolase family 2 catalytic" evidence="6">
    <location>
        <begin position="368"/>
        <end position="516"/>
    </location>
</feature>
<protein>
    <submittedName>
        <fullName evidence="8">Beta-galactosidase</fullName>
        <ecNumber evidence="8">3.2.1.23</ecNumber>
    </submittedName>
</protein>
<dbReference type="SUPFAM" id="SSF52317">
    <property type="entry name" value="Class I glutamine amidotransferase-like"/>
    <property type="match status" value="1"/>
</dbReference>
<evidence type="ECO:0000256" key="1">
    <source>
        <dbReference type="ARBA" id="ARBA00007401"/>
    </source>
</evidence>
<organism evidence="8 9">
    <name type="scientific">Oligosphaera ethanolica</name>
    <dbReference type="NCBI Taxonomy" id="760260"/>
    <lineage>
        <taxon>Bacteria</taxon>
        <taxon>Pseudomonadati</taxon>
        <taxon>Lentisphaerota</taxon>
        <taxon>Oligosphaeria</taxon>
        <taxon>Oligosphaerales</taxon>
        <taxon>Oligosphaeraceae</taxon>
        <taxon>Oligosphaera</taxon>
    </lineage>
</organism>
<dbReference type="Gene3D" id="2.60.40.10">
    <property type="entry name" value="Immunoglobulins"/>
    <property type="match status" value="1"/>
</dbReference>
<dbReference type="InterPro" id="IPR006103">
    <property type="entry name" value="Glyco_hydro_2_cat"/>
</dbReference>
<evidence type="ECO:0000256" key="2">
    <source>
        <dbReference type="ARBA" id="ARBA00022801"/>
    </source>
</evidence>
<evidence type="ECO:0000256" key="4">
    <source>
        <dbReference type="SAM" id="SignalP"/>
    </source>
</evidence>
<dbReference type="InterPro" id="IPR054593">
    <property type="entry name" value="Beta-mannosidase-like_N2"/>
</dbReference>
<keyword evidence="3 8" id="KW-0326">Glycosidase</keyword>
<dbReference type="Pfam" id="PF02836">
    <property type="entry name" value="Glyco_hydro_2_C"/>
    <property type="match status" value="1"/>
</dbReference>
<dbReference type="Pfam" id="PF22666">
    <property type="entry name" value="Glyco_hydro_2_N2"/>
    <property type="match status" value="1"/>
</dbReference>
<evidence type="ECO:0000259" key="7">
    <source>
        <dbReference type="Pfam" id="PF22666"/>
    </source>
</evidence>
<dbReference type="Proteomes" id="UP001238163">
    <property type="component" value="Unassembled WGS sequence"/>
</dbReference>
<proteinExistence type="inferred from homology"/>
<comment type="similarity">
    <text evidence="1">Belongs to the glycosyl hydrolase 2 family.</text>
</comment>
<dbReference type="InterPro" id="IPR008979">
    <property type="entry name" value="Galactose-bd-like_sf"/>
</dbReference>
<dbReference type="PANTHER" id="PTHR42732:SF1">
    <property type="entry name" value="BETA-MANNOSIDASE"/>
    <property type="match status" value="1"/>
</dbReference>
<evidence type="ECO:0000313" key="9">
    <source>
        <dbReference type="Proteomes" id="UP001238163"/>
    </source>
</evidence>
<feature type="signal peptide" evidence="4">
    <location>
        <begin position="1"/>
        <end position="18"/>
    </location>
</feature>
<dbReference type="PANTHER" id="PTHR42732">
    <property type="entry name" value="BETA-GALACTOSIDASE"/>
    <property type="match status" value="1"/>
</dbReference>
<dbReference type="SUPFAM" id="SSF51445">
    <property type="entry name" value="(Trans)glycosidases"/>
    <property type="match status" value="1"/>
</dbReference>
<dbReference type="RefSeq" id="WP_307260677.1">
    <property type="nucleotide sequence ID" value="NZ_JAUSVL010000001.1"/>
</dbReference>
<dbReference type="InterPro" id="IPR029062">
    <property type="entry name" value="Class_I_gatase-like"/>
</dbReference>
<comment type="caution">
    <text evidence="8">The sequence shown here is derived from an EMBL/GenBank/DDBJ whole genome shotgun (WGS) entry which is preliminary data.</text>
</comment>
<dbReference type="InterPro" id="IPR006102">
    <property type="entry name" value="Ig-like_GH2"/>
</dbReference>
<dbReference type="SUPFAM" id="SSF49303">
    <property type="entry name" value="beta-Galactosidase/glucuronidase domain"/>
    <property type="match status" value="1"/>
</dbReference>
<accession>A0AAE3VF62</accession>
<dbReference type="GO" id="GO:0005975">
    <property type="term" value="P:carbohydrate metabolic process"/>
    <property type="evidence" value="ECO:0007669"/>
    <property type="project" value="InterPro"/>
</dbReference>
<keyword evidence="9" id="KW-1185">Reference proteome</keyword>
<dbReference type="EMBL" id="JAUSVL010000001">
    <property type="protein sequence ID" value="MDQ0289276.1"/>
    <property type="molecule type" value="Genomic_DNA"/>
</dbReference>
<feature type="chain" id="PRO_5042061936" evidence="4">
    <location>
        <begin position="19"/>
        <end position="1394"/>
    </location>
</feature>
<feature type="domain" description="Beta-mannosidase-like galactose-binding" evidence="7">
    <location>
        <begin position="124"/>
        <end position="193"/>
    </location>
</feature>
<keyword evidence="4" id="KW-0732">Signal</keyword>
<dbReference type="EC" id="3.2.1.23" evidence="8"/>
<dbReference type="Gene3D" id="2.60.120.260">
    <property type="entry name" value="Galactose-binding domain-like"/>
    <property type="match status" value="1"/>
</dbReference>
<keyword evidence="2 8" id="KW-0378">Hydrolase</keyword>
<dbReference type="Gene3D" id="3.20.20.80">
    <property type="entry name" value="Glycosidases"/>
    <property type="match status" value="1"/>
</dbReference>